<comment type="caution">
    <text evidence="1">The sequence shown here is derived from an EMBL/GenBank/DDBJ whole genome shotgun (WGS) entry which is preliminary data.</text>
</comment>
<sequence>MGRAELSKEFALVAHSLGRGPETVVLSCSFAYEKVLRKMRQEWRNLL</sequence>
<protein>
    <submittedName>
        <fullName evidence="1">Uncharacterized protein</fullName>
    </submittedName>
</protein>
<gene>
    <name evidence="1" type="ORF">MPNT_400016</name>
</gene>
<evidence type="ECO:0000313" key="2">
    <source>
        <dbReference type="Proteomes" id="UP000663859"/>
    </source>
</evidence>
<organism evidence="1 2">
    <name type="scientific">Candidatus Methylacidithermus pantelleriae</name>
    <dbReference type="NCBI Taxonomy" id="2744239"/>
    <lineage>
        <taxon>Bacteria</taxon>
        <taxon>Pseudomonadati</taxon>
        <taxon>Verrucomicrobiota</taxon>
        <taxon>Methylacidiphilae</taxon>
        <taxon>Methylacidiphilales</taxon>
        <taxon>Methylacidiphilaceae</taxon>
        <taxon>Candidatus Methylacidithermus</taxon>
    </lineage>
</organism>
<evidence type="ECO:0000313" key="1">
    <source>
        <dbReference type="EMBL" id="CAF0701695.1"/>
    </source>
</evidence>
<keyword evidence="2" id="KW-1185">Reference proteome</keyword>
<accession>A0A8J2BV79</accession>
<proteinExistence type="predicted"/>
<name>A0A8J2BV79_9BACT</name>
<dbReference type="AlphaFoldDB" id="A0A8J2BV79"/>
<dbReference type="Proteomes" id="UP000663859">
    <property type="component" value="Unassembled WGS sequence"/>
</dbReference>
<dbReference type="EMBL" id="CAJNOB010000035">
    <property type="protein sequence ID" value="CAF0701695.1"/>
    <property type="molecule type" value="Genomic_DNA"/>
</dbReference>
<reference evidence="1" key="1">
    <citation type="submission" date="2021-02" db="EMBL/GenBank/DDBJ databases">
        <authorList>
            <person name="Cremers G."/>
            <person name="Picone N."/>
        </authorList>
    </citation>
    <scope>NUCLEOTIDE SEQUENCE</scope>
    <source>
        <strain evidence="1">PQ17</strain>
    </source>
</reference>